<evidence type="ECO:0000313" key="2">
    <source>
        <dbReference type="Proteomes" id="UP000789920"/>
    </source>
</evidence>
<evidence type="ECO:0000313" key="1">
    <source>
        <dbReference type="EMBL" id="CAG8824370.1"/>
    </source>
</evidence>
<feature type="non-terminal residue" evidence="1">
    <location>
        <position position="1"/>
    </location>
</feature>
<proteinExistence type="predicted"/>
<accession>A0ACA9S3Y5</accession>
<protein>
    <submittedName>
        <fullName evidence="1">7821_t:CDS:1</fullName>
    </submittedName>
</protein>
<dbReference type="Proteomes" id="UP000789920">
    <property type="component" value="Unassembled WGS sequence"/>
</dbReference>
<name>A0ACA9S3Y5_9GLOM</name>
<dbReference type="EMBL" id="CAJVQC010088865">
    <property type="protein sequence ID" value="CAG8824370.1"/>
    <property type="molecule type" value="Genomic_DNA"/>
</dbReference>
<comment type="caution">
    <text evidence="1">The sequence shown here is derived from an EMBL/GenBank/DDBJ whole genome shotgun (WGS) entry which is preliminary data.</text>
</comment>
<gene>
    <name evidence="1" type="ORF">RPERSI_LOCUS26226</name>
</gene>
<keyword evidence="2" id="KW-1185">Reference proteome</keyword>
<reference evidence="1" key="1">
    <citation type="submission" date="2021-06" db="EMBL/GenBank/DDBJ databases">
        <authorList>
            <person name="Kallberg Y."/>
            <person name="Tangrot J."/>
            <person name="Rosling A."/>
        </authorList>
    </citation>
    <scope>NUCLEOTIDE SEQUENCE</scope>
    <source>
        <strain evidence="1">MA461A</strain>
    </source>
</reference>
<organism evidence="1 2">
    <name type="scientific">Racocetra persica</name>
    <dbReference type="NCBI Taxonomy" id="160502"/>
    <lineage>
        <taxon>Eukaryota</taxon>
        <taxon>Fungi</taxon>
        <taxon>Fungi incertae sedis</taxon>
        <taxon>Mucoromycota</taxon>
        <taxon>Glomeromycotina</taxon>
        <taxon>Glomeromycetes</taxon>
        <taxon>Diversisporales</taxon>
        <taxon>Gigasporaceae</taxon>
        <taxon>Racocetra</taxon>
    </lineage>
</organism>
<sequence>NISSNSSDLTNSRGRTKSVVNKPIKPPSPVVNGLVRSRRSFSTNKVSDKLLQEILYDRRPNSTSKFETHEPYTTINSHTGRKFEVEWSSSSEPASSSPSSTTSSGISLASSPNSSLYSLQGALTRSSTLSSKCGRKFEVTVISCNNNE</sequence>